<dbReference type="InterPro" id="IPR048034">
    <property type="entry name" value="CopL-like"/>
</dbReference>
<reference evidence="2 3" key="1">
    <citation type="submission" date="2020-10" db="EMBL/GenBank/DDBJ databases">
        <title>complete genome sequencing of Lysobacter sp. H21R20.</title>
        <authorList>
            <person name="Bae J.-W."/>
            <person name="Lee S.-Y."/>
        </authorList>
    </citation>
    <scope>NUCLEOTIDE SEQUENCE [LARGE SCALE GENOMIC DNA]</scope>
    <source>
        <strain evidence="2 3">H21R20</strain>
    </source>
</reference>
<accession>A0A7S6UDU0</accession>
<evidence type="ECO:0000313" key="2">
    <source>
        <dbReference type="EMBL" id="QOW18457.1"/>
    </source>
</evidence>
<dbReference type="KEGG" id="lcic:INQ41_06880"/>
<dbReference type="RefSeq" id="WP_036193667.1">
    <property type="nucleotide sequence ID" value="NZ_CP063656.1"/>
</dbReference>
<proteinExistence type="predicted"/>
<evidence type="ECO:0000313" key="3">
    <source>
        <dbReference type="Proteomes" id="UP000594059"/>
    </source>
</evidence>
<dbReference type="Proteomes" id="UP000594059">
    <property type="component" value="Chromosome"/>
</dbReference>
<keyword evidence="1" id="KW-0732">Signal</keyword>
<gene>
    <name evidence="2" type="ORF">INQ41_06880</name>
</gene>
<dbReference type="AlphaFoldDB" id="A0A7S6UDU0"/>
<evidence type="ECO:0000256" key="1">
    <source>
        <dbReference type="SAM" id="SignalP"/>
    </source>
</evidence>
<feature type="chain" id="PRO_5032388132" evidence="1">
    <location>
        <begin position="25"/>
        <end position="136"/>
    </location>
</feature>
<feature type="signal peptide" evidence="1">
    <location>
        <begin position="1"/>
        <end position="24"/>
    </location>
</feature>
<sequence>MRHLPLLLRCLIVLAFCLDGTAMAWQKSAMAAGAVHHGHAATGGHEAAGHGPDMDTVAVLDQDHADTTAPVPTDAMHEDCDCSETGCDCACGFGTFALARGIPHVDTLWIGFVPVSGDLTAARKGVASSLFRPPIG</sequence>
<protein>
    <submittedName>
        <fullName evidence="2">CopL family metal-binding regulatory protein</fullName>
    </submittedName>
</protein>
<dbReference type="NCBIfam" id="NF033807">
    <property type="entry name" value="CopL_fam"/>
    <property type="match status" value="1"/>
</dbReference>
<dbReference type="EMBL" id="CP063656">
    <property type="protein sequence ID" value="QOW18457.1"/>
    <property type="molecule type" value="Genomic_DNA"/>
</dbReference>
<organism evidence="2 3">
    <name type="scientific">Novilysobacter ciconiae</name>
    <dbReference type="NCBI Taxonomy" id="2781022"/>
    <lineage>
        <taxon>Bacteria</taxon>
        <taxon>Pseudomonadati</taxon>
        <taxon>Pseudomonadota</taxon>
        <taxon>Gammaproteobacteria</taxon>
        <taxon>Lysobacterales</taxon>
        <taxon>Lysobacteraceae</taxon>
        <taxon>Novilysobacter</taxon>
    </lineage>
</organism>
<name>A0A7S6UDU0_9GAMM</name>
<keyword evidence="3" id="KW-1185">Reference proteome</keyword>